<protein>
    <recommendedName>
        <fullName evidence="4">BZIP domain-containing protein</fullName>
    </recommendedName>
</protein>
<dbReference type="OrthoDB" id="10557242at2759"/>
<name>A0A4U5P8T2_STECR</name>
<evidence type="ECO:0000313" key="3">
    <source>
        <dbReference type="EMBL" id="TKR92391.1"/>
    </source>
</evidence>
<organism evidence="3">
    <name type="scientific">Steinernema carpocapsae</name>
    <name type="common">Entomopathogenic nematode</name>
    <dbReference type="NCBI Taxonomy" id="34508"/>
    <lineage>
        <taxon>Eukaryota</taxon>
        <taxon>Metazoa</taxon>
        <taxon>Ecdysozoa</taxon>
        <taxon>Nematoda</taxon>
        <taxon>Chromadorea</taxon>
        <taxon>Rhabditida</taxon>
        <taxon>Tylenchina</taxon>
        <taxon>Panagrolaimomorpha</taxon>
        <taxon>Strongyloidoidea</taxon>
        <taxon>Steinernematidae</taxon>
        <taxon>Steinernema</taxon>
    </lineage>
</organism>
<dbReference type="AlphaFoldDB" id="A0A4U5P8T2"/>
<reference evidence="3" key="2">
    <citation type="journal article" date="2015" name="Genome Biol.">
        <title>Comparative genomics of Steinernema reveals deeply conserved gene regulatory networks.</title>
        <authorList>
            <person name="Dillman A.R."/>
            <person name="Macchietto M."/>
            <person name="Porter C.F."/>
            <person name="Rogers A."/>
            <person name="Williams B."/>
            <person name="Antoshechkin I."/>
            <person name="Lee M.M."/>
            <person name="Goodwin Z."/>
            <person name="Lu X."/>
            <person name="Lewis E.E."/>
            <person name="Goodrich-Blair H."/>
            <person name="Stock S.P."/>
            <person name="Adams B.J."/>
            <person name="Sternberg P.W."/>
            <person name="Mortazavi A."/>
        </authorList>
    </citation>
    <scope>NUCLEOTIDE SEQUENCE [LARGE SCALE GENOMIC DNA]</scope>
    <source>
        <strain evidence="3">ALL</strain>
    </source>
</reference>
<feature type="coiled-coil region" evidence="1">
    <location>
        <begin position="81"/>
        <end position="108"/>
    </location>
</feature>
<feature type="compositionally biased region" description="Low complexity" evidence="2">
    <location>
        <begin position="1"/>
        <end position="26"/>
    </location>
</feature>
<keyword evidence="1" id="KW-0175">Coiled coil</keyword>
<reference evidence="3" key="1">
    <citation type="submission" date="2013-11" db="EMBL/GenBank/DDBJ databases">
        <authorList>
            <person name="Sternberg P."/>
            <person name="Dillman A."/>
            <person name="Macchietto M."/>
        </authorList>
    </citation>
    <scope>NUCLEOTIDE SEQUENCE</scope>
    <source>
        <strain evidence="3">ALL</strain>
    </source>
</reference>
<dbReference type="EMBL" id="AZBU02000002">
    <property type="protein sequence ID" value="TKR92391.1"/>
    <property type="molecule type" value="Genomic_DNA"/>
</dbReference>
<evidence type="ECO:0000256" key="2">
    <source>
        <dbReference type="SAM" id="MobiDB-lite"/>
    </source>
</evidence>
<sequence length="151" mass="17449">MASTSNTSSTPSPSPPASLELESFELGQRRRGRPRLEDQEISQSVSDTEKKKIIHKRKYARQYREKIRADLKTKEELCQMLRSVVNENRSLRDTLEALRQENKQILDNLLALATPRLQPTPLLYPNVTDLQQKWNQSECAYPTYAPNYTCP</sequence>
<accession>A0A4U5P8T2</accession>
<reference evidence="3" key="3">
    <citation type="journal article" date="2019" name="G3 (Bethesda)">
        <title>Hybrid Assembly of the Genome of the Entomopathogenic Nematode Steinernema carpocapsae Identifies the X-Chromosome.</title>
        <authorList>
            <person name="Serra L."/>
            <person name="Macchietto M."/>
            <person name="Macias-Munoz A."/>
            <person name="McGill C.J."/>
            <person name="Rodriguez I.M."/>
            <person name="Rodriguez B."/>
            <person name="Murad R."/>
            <person name="Mortazavi A."/>
        </authorList>
    </citation>
    <scope>NUCLEOTIDE SEQUENCE</scope>
    <source>
        <strain evidence="3">ALL</strain>
    </source>
</reference>
<evidence type="ECO:0000256" key="1">
    <source>
        <dbReference type="SAM" id="Coils"/>
    </source>
</evidence>
<gene>
    <name evidence="3" type="ORF">L596_007054</name>
</gene>
<proteinExistence type="predicted"/>
<evidence type="ECO:0008006" key="4">
    <source>
        <dbReference type="Google" id="ProtNLM"/>
    </source>
</evidence>
<comment type="caution">
    <text evidence="3">The sequence shown here is derived from an EMBL/GenBank/DDBJ whole genome shotgun (WGS) entry which is preliminary data.</text>
</comment>
<feature type="region of interest" description="Disordered" evidence="2">
    <location>
        <begin position="1"/>
        <end position="53"/>
    </location>
</feature>